<organism evidence="2 3">
    <name type="scientific">Solanum verrucosum</name>
    <dbReference type="NCBI Taxonomy" id="315347"/>
    <lineage>
        <taxon>Eukaryota</taxon>
        <taxon>Viridiplantae</taxon>
        <taxon>Streptophyta</taxon>
        <taxon>Embryophyta</taxon>
        <taxon>Tracheophyta</taxon>
        <taxon>Spermatophyta</taxon>
        <taxon>Magnoliopsida</taxon>
        <taxon>eudicotyledons</taxon>
        <taxon>Gunneridae</taxon>
        <taxon>Pentapetalae</taxon>
        <taxon>asterids</taxon>
        <taxon>lamiids</taxon>
        <taxon>Solanales</taxon>
        <taxon>Solanaceae</taxon>
        <taxon>Solanoideae</taxon>
        <taxon>Solaneae</taxon>
        <taxon>Solanum</taxon>
    </lineage>
</organism>
<name>A0AAF0UHM3_SOLVR</name>
<reference evidence="2" key="1">
    <citation type="submission" date="2023-08" db="EMBL/GenBank/DDBJ databases">
        <title>A de novo genome assembly of Solanum verrucosum Schlechtendal, a Mexican diploid species geographically isolated from the other diploid A-genome species in potato relatives.</title>
        <authorList>
            <person name="Hosaka K."/>
        </authorList>
    </citation>
    <scope>NUCLEOTIDE SEQUENCE</scope>
    <source>
        <tissue evidence="2">Young leaves</tissue>
    </source>
</reference>
<feature type="compositionally biased region" description="Polar residues" evidence="1">
    <location>
        <begin position="106"/>
        <end position="128"/>
    </location>
</feature>
<accession>A0AAF0UHM3</accession>
<dbReference type="EMBL" id="CP133620">
    <property type="protein sequence ID" value="WMV46282.1"/>
    <property type="molecule type" value="Genomic_DNA"/>
</dbReference>
<protein>
    <recommendedName>
        <fullName evidence="4">Gag-pol polyprotein</fullName>
    </recommendedName>
</protein>
<feature type="compositionally biased region" description="Polar residues" evidence="1">
    <location>
        <begin position="147"/>
        <end position="156"/>
    </location>
</feature>
<gene>
    <name evidence="2" type="ORF">MTR67_039667</name>
</gene>
<evidence type="ECO:0000313" key="3">
    <source>
        <dbReference type="Proteomes" id="UP001234989"/>
    </source>
</evidence>
<evidence type="ECO:0000256" key="1">
    <source>
        <dbReference type="SAM" id="MobiDB-lite"/>
    </source>
</evidence>
<dbReference type="Proteomes" id="UP001234989">
    <property type="component" value="Chromosome 9"/>
</dbReference>
<feature type="region of interest" description="Disordered" evidence="1">
    <location>
        <begin position="98"/>
        <end position="186"/>
    </location>
</feature>
<proteinExistence type="predicted"/>
<evidence type="ECO:0008006" key="4">
    <source>
        <dbReference type="Google" id="ProtNLM"/>
    </source>
</evidence>
<sequence length="186" mass="21185">MCHVTSRVYPYVMRVSRIWFSQLKMNRAKDVPISEVHTTFSLCSKDDVDMMRRMSLFVAGLSRLLSKEGKASLLIGDMDIERLLIYVQQVKEDKLRDREEFKNNRAKTSWNESGQQKGNENRFSLQQKQKGHDPSSVSAPAPRNRGEFQNQNSQNFRAKPSHPQGSVEKRDSKPPACANVVGATQG</sequence>
<keyword evidence="3" id="KW-1185">Reference proteome</keyword>
<evidence type="ECO:0000313" key="2">
    <source>
        <dbReference type="EMBL" id="WMV46282.1"/>
    </source>
</evidence>
<dbReference type="AlphaFoldDB" id="A0AAF0UHM3"/>